<name>A0A974BTV8_XENLA</name>
<evidence type="ECO:0000313" key="1">
    <source>
        <dbReference type="EMBL" id="OCT60894.1"/>
    </source>
</evidence>
<sequence>MWVYHIHFYRGEMFFTASPFLKTCVCGSAHICIFASLEQSSNSLGGGAELLSRPEFYWIVFSLFLFFML</sequence>
<organism evidence="1 2">
    <name type="scientific">Xenopus laevis</name>
    <name type="common">African clawed frog</name>
    <dbReference type="NCBI Taxonomy" id="8355"/>
    <lineage>
        <taxon>Eukaryota</taxon>
        <taxon>Metazoa</taxon>
        <taxon>Chordata</taxon>
        <taxon>Craniata</taxon>
        <taxon>Vertebrata</taxon>
        <taxon>Euteleostomi</taxon>
        <taxon>Amphibia</taxon>
        <taxon>Batrachia</taxon>
        <taxon>Anura</taxon>
        <taxon>Pipoidea</taxon>
        <taxon>Pipidae</taxon>
        <taxon>Xenopodinae</taxon>
        <taxon>Xenopus</taxon>
        <taxon>Xenopus</taxon>
    </lineage>
</organism>
<evidence type="ECO:0000313" key="2">
    <source>
        <dbReference type="Proteomes" id="UP000694892"/>
    </source>
</evidence>
<gene>
    <name evidence="1" type="ORF">XELAEV_18046918mg</name>
</gene>
<proteinExistence type="predicted"/>
<dbReference type="AlphaFoldDB" id="A0A974BTV8"/>
<accession>A0A974BTV8</accession>
<reference evidence="2" key="1">
    <citation type="journal article" date="2016" name="Nature">
        <title>Genome evolution in the allotetraploid frog Xenopus laevis.</title>
        <authorList>
            <person name="Session A.M."/>
            <person name="Uno Y."/>
            <person name="Kwon T."/>
            <person name="Chapman J.A."/>
            <person name="Toyoda A."/>
            <person name="Takahashi S."/>
            <person name="Fukui A."/>
            <person name="Hikosaka A."/>
            <person name="Suzuki A."/>
            <person name="Kondo M."/>
            <person name="van Heeringen S.J."/>
            <person name="Quigley I."/>
            <person name="Heinz S."/>
            <person name="Ogino H."/>
            <person name="Ochi H."/>
            <person name="Hellsten U."/>
            <person name="Lyons J.B."/>
            <person name="Simakov O."/>
            <person name="Putnam N."/>
            <person name="Stites J."/>
            <person name="Kuroki Y."/>
            <person name="Tanaka T."/>
            <person name="Michiue T."/>
            <person name="Watanabe M."/>
            <person name="Bogdanovic O."/>
            <person name="Lister R."/>
            <person name="Georgiou G."/>
            <person name="Paranjpe S.S."/>
            <person name="van Kruijsbergen I."/>
            <person name="Shu S."/>
            <person name="Carlson J."/>
            <person name="Kinoshita T."/>
            <person name="Ohta Y."/>
            <person name="Mawaribuchi S."/>
            <person name="Jenkins J."/>
            <person name="Grimwood J."/>
            <person name="Schmutz J."/>
            <person name="Mitros T."/>
            <person name="Mozaffari S.V."/>
            <person name="Suzuki Y."/>
            <person name="Haramoto Y."/>
            <person name="Yamamoto T.S."/>
            <person name="Takagi C."/>
            <person name="Heald R."/>
            <person name="Miller K."/>
            <person name="Haudenschild C."/>
            <person name="Kitzman J."/>
            <person name="Nakayama T."/>
            <person name="Izutsu Y."/>
            <person name="Robert J."/>
            <person name="Fortriede J."/>
            <person name="Burns K."/>
            <person name="Lotay V."/>
            <person name="Karimi K."/>
            <person name="Yasuoka Y."/>
            <person name="Dichmann D.S."/>
            <person name="Flajnik M.F."/>
            <person name="Houston D.W."/>
            <person name="Shendure J."/>
            <person name="DuPasquier L."/>
            <person name="Vize P.D."/>
            <person name="Zorn A.M."/>
            <person name="Ito M."/>
            <person name="Marcotte E.M."/>
            <person name="Wallingford J.B."/>
            <person name="Ito Y."/>
            <person name="Asashima M."/>
            <person name="Ueno N."/>
            <person name="Matsuda Y."/>
            <person name="Veenstra G.J."/>
            <person name="Fujiyama A."/>
            <person name="Harland R.M."/>
            <person name="Taira M."/>
            <person name="Rokhsar D.S."/>
        </authorList>
    </citation>
    <scope>NUCLEOTIDE SEQUENCE [LARGE SCALE GENOMIC DNA]</scope>
    <source>
        <strain evidence="2">J</strain>
    </source>
</reference>
<protein>
    <submittedName>
        <fullName evidence="1">Uncharacterized protein</fullName>
    </submittedName>
</protein>
<dbReference type="EMBL" id="CM004483">
    <property type="protein sequence ID" value="OCT60894.1"/>
    <property type="molecule type" value="Genomic_DNA"/>
</dbReference>
<dbReference type="Proteomes" id="UP000694892">
    <property type="component" value="Chromosome 9_10S"/>
</dbReference>